<sequence length="253" mass="29642">MKDRPNRVWVDIVLVKLPPDGLKGFVHLREALQLTTNATHLYQQSKSLPYTLMEKVYFGTADYLVKRLKNPEILQIIERDDREEVISVEARIPEEAKQIPELPKQLVEFINLDICFDYIGMLPAYYADINDFNKMQEGYRFNSLSGEFFVSDKNGDWQDGWYVFAVNTMDDPFYIDFTQKDIGFPVYFSYHGTGKWVPIKIADTLEQFEQISRVLKSKDLEVPFDLSELSLEIDLNNEFWDEVNGTCKELDQY</sequence>
<proteinExistence type="predicted"/>
<evidence type="ECO:0000313" key="1">
    <source>
        <dbReference type="EMBL" id="TQR44309.1"/>
    </source>
</evidence>
<keyword evidence="2" id="KW-1185">Reference proteome</keyword>
<reference evidence="1 2" key="1">
    <citation type="submission" date="2018-03" db="EMBL/GenBank/DDBJ databases">
        <title>Aerobic endospore-forming bacteria genome sequencing and assembly.</title>
        <authorList>
            <person name="Cavalcante D.A."/>
            <person name="Driks A."/>
            <person name="Putonti C."/>
            <person name="De-Souza M.T."/>
        </authorList>
    </citation>
    <scope>NUCLEOTIDE SEQUENCE [LARGE SCALE GENOMIC DNA]</scope>
    <source>
        <strain evidence="1 2">SDF0028</strain>
    </source>
</reference>
<accession>A0ABY3AND2</accession>
<dbReference type="Proteomes" id="UP000316208">
    <property type="component" value="Unassembled WGS sequence"/>
</dbReference>
<name>A0ABY3AND2_PAEPP</name>
<evidence type="ECO:0000313" key="2">
    <source>
        <dbReference type="Proteomes" id="UP000316208"/>
    </source>
</evidence>
<dbReference type="EMBL" id="SADY01000004">
    <property type="protein sequence ID" value="TQR44309.1"/>
    <property type="molecule type" value="Genomic_DNA"/>
</dbReference>
<dbReference type="RefSeq" id="WP_142544442.1">
    <property type="nucleotide sequence ID" value="NZ_SADY01000004.1"/>
</dbReference>
<comment type="caution">
    <text evidence="1">The sequence shown here is derived from an EMBL/GenBank/DDBJ whole genome shotgun (WGS) entry which is preliminary data.</text>
</comment>
<gene>
    <name evidence="1" type="ORF">C7Y44_14255</name>
</gene>
<organism evidence="1 2">
    <name type="scientific">Paenibacillus popilliae</name>
    <name type="common">Bacillus popilliae</name>
    <dbReference type="NCBI Taxonomy" id="78057"/>
    <lineage>
        <taxon>Bacteria</taxon>
        <taxon>Bacillati</taxon>
        <taxon>Bacillota</taxon>
        <taxon>Bacilli</taxon>
        <taxon>Bacillales</taxon>
        <taxon>Paenibacillaceae</taxon>
        <taxon>Paenibacillus</taxon>
    </lineage>
</organism>
<evidence type="ECO:0008006" key="3">
    <source>
        <dbReference type="Google" id="ProtNLM"/>
    </source>
</evidence>
<protein>
    <recommendedName>
        <fullName evidence="3">SMI1/KNR4 family protein</fullName>
    </recommendedName>
</protein>